<dbReference type="Gene3D" id="3.60.10.10">
    <property type="entry name" value="Endonuclease/exonuclease/phosphatase"/>
    <property type="match status" value="1"/>
</dbReference>
<protein>
    <recommendedName>
        <fullName evidence="2">Endonuclease/exonuclease/phosphatase domain-containing protein</fullName>
    </recommendedName>
</protein>
<dbReference type="SUPFAM" id="SSF56219">
    <property type="entry name" value="DNase I-like"/>
    <property type="match status" value="1"/>
</dbReference>
<feature type="domain" description="Endonuclease/exonuclease/phosphatase" evidence="2">
    <location>
        <begin position="93"/>
        <end position="298"/>
    </location>
</feature>
<organism evidence="3 4">
    <name type="scientific">Vibrio vulnificus</name>
    <dbReference type="NCBI Taxonomy" id="672"/>
    <lineage>
        <taxon>Bacteria</taxon>
        <taxon>Pseudomonadati</taxon>
        <taxon>Pseudomonadota</taxon>
        <taxon>Gammaproteobacteria</taxon>
        <taxon>Vibrionales</taxon>
        <taxon>Vibrionaceae</taxon>
        <taxon>Vibrio</taxon>
    </lineage>
</organism>
<name>A0A2S3R7H9_VIBVL</name>
<feature type="transmembrane region" description="Helical" evidence="1">
    <location>
        <begin position="60"/>
        <end position="80"/>
    </location>
</feature>
<evidence type="ECO:0000313" key="4">
    <source>
        <dbReference type="Proteomes" id="UP000237466"/>
    </source>
</evidence>
<evidence type="ECO:0000256" key="1">
    <source>
        <dbReference type="SAM" id="Phobius"/>
    </source>
</evidence>
<keyword evidence="1" id="KW-0812">Transmembrane</keyword>
<gene>
    <name evidence="3" type="ORF">CRN52_02535</name>
</gene>
<dbReference type="GO" id="GO:0003824">
    <property type="term" value="F:catalytic activity"/>
    <property type="evidence" value="ECO:0007669"/>
    <property type="project" value="InterPro"/>
</dbReference>
<dbReference type="AlphaFoldDB" id="A0A2S3R7H9"/>
<dbReference type="Proteomes" id="UP000237466">
    <property type="component" value="Unassembled WGS sequence"/>
</dbReference>
<dbReference type="Pfam" id="PF03372">
    <property type="entry name" value="Exo_endo_phos"/>
    <property type="match status" value="1"/>
</dbReference>
<keyword evidence="1" id="KW-0472">Membrane</keyword>
<feature type="transmembrane region" description="Helical" evidence="1">
    <location>
        <begin position="33"/>
        <end position="54"/>
    </location>
</feature>
<feature type="transmembrane region" description="Helical" evidence="1">
    <location>
        <begin position="6"/>
        <end position="21"/>
    </location>
</feature>
<evidence type="ECO:0000259" key="2">
    <source>
        <dbReference type="Pfam" id="PF03372"/>
    </source>
</evidence>
<reference evidence="3 4" key="1">
    <citation type="journal article" date="2018" name="Front. Microbiol.">
        <title>Phylogeny of Vibrio vulnificus from the Analysis of the Core-Genome: Implications for Intra-Species Taxonomy.</title>
        <authorList>
            <person name="Roig F.J."/>
            <person name="Gonzalez-Candelas F."/>
            <person name="Sanjuan E."/>
            <person name="Fouz B."/>
            <person name="Feil E.J."/>
            <person name="Llorens C."/>
            <person name="Baker-Austin C."/>
            <person name="Oliver J.D."/>
            <person name="Danin-Poleg Y."/>
            <person name="Gibas C.J."/>
            <person name="Kashi Y."/>
            <person name="Gulig P.A."/>
            <person name="Morrison S.S."/>
            <person name="Amaro C."/>
        </authorList>
    </citation>
    <scope>NUCLEOTIDE SEQUENCE [LARGE SCALE GENOMIC DNA]</scope>
    <source>
        <strain evidence="3 4">CECT4608</strain>
    </source>
</reference>
<dbReference type="RefSeq" id="WP_103199765.1">
    <property type="nucleotide sequence ID" value="NZ_JASMUA010000016.1"/>
</dbReference>
<dbReference type="InterPro" id="IPR036691">
    <property type="entry name" value="Endo/exonu/phosph_ase_sf"/>
</dbReference>
<comment type="caution">
    <text evidence="3">The sequence shown here is derived from an EMBL/GenBank/DDBJ whole genome shotgun (WGS) entry which is preliminary data.</text>
</comment>
<accession>A0A2S3R7H9</accession>
<sequence length="308" mass="35471">MLKSYGLWFIIILCTLFYWGVKAQTHLWWAENISAYPALFIVPLVIVAFISFGIRAWTPMLASIGLIIYFTAIGVPKGMVSKGECRNSVRLFQYNMLFSNQHVDQLIDYLSRVQPDLVLLQEVTAQHLEQLKVLDDVYRYRFGGQPKVGLPSHQLIFSRQPLYGMDVFYIEGYQNLIRGIWQVDEEHPVFLLTAHPPSPRNKEMWLRRNALIQALEYQATQSPTKDILIMGDMNLSANSERFDTLFSGMQTAPIASWPNLPTLTLPSWLQISIDHLWLNSDFAICKRESIDEVIGSDHRAIMTYLNIQ</sequence>
<keyword evidence="1" id="KW-1133">Transmembrane helix</keyword>
<evidence type="ECO:0000313" key="3">
    <source>
        <dbReference type="EMBL" id="POB49629.1"/>
    </source>
</evidence>
<dbReference type="InterPro" id="IPR005135">
    <property type="entry name" value="Endo/exonuclease/phosphatase"/>
</dbReference>
<proteinExistence type="predicted"/>
<dbReference type="EMBL" id="PDGH01000027">
    <property type="protein sequence ID" value="POB49629.1"/>
    <property type="molecule type" value="Genomic_DNA"/>
</dbReference>